<organism evidence="1 2">
    <name type="scientific">Methanosarcina horonobensis HB-1 = JCM 15518</name>
    <dbReference type="NCBI Taxonomy" id="1434110"/>
    <lineage>
        <taxon>Archaea</taxon>
        <taxon>Methanobacteriati</taxon>
        <taxon>Methanobacteriota</taxon>
        <taxon>Stenosarchaea group</taxon>
        <taxon>Methanomicrobia</taxon>
        <taxon>Methanosarcinales</taxon>
        <taxon>Methanosarcinaceae</taxon>
        <taxon>Methanosarcina</taxon>
    </lineage>
</organism>
<dbReference type="KEGG" id="mhor:MSHOH_0136"/>
<protein>
    <recommendedName>
        <fullName evidence="3">Transcriptional regulator</fullName>
    </recommendedName>
</protein>
<dbReference type="InterPro" id="IPR036388">
    <property type="entry name" value="WH-like_DNA-bd_sf"/>
</dbReference>
<dbReference type="CDD" id="cd00090">
    <property type="entry name" value="HTH_ARSR"/>
    <property type="match status" value="1"/>
</dbReference>
<dbReference type="InterPro" id="IPR051011">
    <property type="entry name" value="Metal_resp_trans_reg"/>
</dbReference>
<gene>
    <name evidence="1" type="ORF">MSHOH_0136</name>
</gene>
<dbReference type="EMBL" id="CP009516">
    <property type="protein sequence ID" value="AKB76619.1"/>
    <property type="molecule type" value="Genomic_DNA"/>
</dbReference>
<dbReference type="Gene3D" id="1.10.10.10">
    <property type="entry name" value="Winged helix-like DNA-binding domain superfamily/Winged helix DNA-binding domain"/>
    <property type="match status" value="1"/>
</dbReference>
<dbReference type="PANTHER" id="PTHR43132">
    <property type="entry name" value="ARSENICAL RESISTANCE OPERON REPRESSOR ARSR-RELATED"/>
    <property type="match status" value="1"/>
</dbReference>
<dbReference type="PATRIC" id="fig|1434110.4.peg.154"/>
<dbReference type="Proteomes" id="UP000033101">
    <property type="component" value="Chromosome"/>
</dbReference>
<evidence type="ECO:0000313" key="2">
    <source>
        <dbReference type="Proteomes" id="UP000033101"/>
    </source>
</evidence>
<dbReference type="Pfam" id="PF12840">
    <property type="entry name" value="HTH_20"/>
    <property type="match status" value="1"/>
</dbReference>
<name>A0A0E3S5Z8_9EURY</name>
<dbReference type="STRING" id="1434110.MSHOH_0136"/>
<evidence type="ECO:0000313" key="1">
    <source>
        <dbReference type="EMBL" id="AKB76619.1"/>
    </source>
</evidence>
<dbReference type="SUPFAM" id="SSF46785">
    <property type="entry name" value="Winged helix' DNA-binding domain"/>
    <property type="match status" value="1"/>
</dbReference>
<proteinExistence type="predicted"/>
<dbReference type="HOGENOM" id="CLU_145820_0_0_2"/>
<accession>A0A0E3S5Z8</accession>
<dbReference type="PANTHER" id="PTHR43132:SF2">
    <property type="entry name" value="ARSENICAL RESISTANCE OPERON REPRESSOR ARSR-RELATED"/>
    <property type="match status" value="1"/>
</dbReference>
<keyword evidence="2" id="KW-1185">Reference proteome</keyword>
<dbReference type="AlphaFoldDB" id="A0A0E3S5Z8"/>
<dbReference type="InterPro" id="IPR011991">
    <property type="entry name" value="ArsR-like_HTH"/>
</dbReference>
<reference evidence="1 2" key="1">
    <citation type="submission" date="2014-07" db="EMBL/GenBank/DDBJ databases">
        <title>Methanogenic archaea and the global carbon cycle.</title>
        <authorList>
            <person name="Henriksen J.R."/>
            <person name="Luke J."/>
            <person name="Reinhart S."/>
            <person name="Benedict M.N."/>
            <person name="Youngblut N.D."/>
            <person name="Metcalf M.E."/>
            <person name="Whitaker R.J."/>
            <person name="Metcalf W.W."/>
        </authorList>
    </citation>
    <scope>NUCLEOTIDE SEQUENCE [LARGE SCALE GENOMIC DNA]</scope>
    <source>
        <strain evidence="1 2">HB-1</strain>
    </source>
</reference>
<evidence type="ECO:0008006" key="3">
    <source>
        <dbReference type="Google" id="ProtNLM"/>
    </source>
</evidence>
<sequence length="150" mass="17108">MRPDMQKEDNEKKDLEVLFLSENSRKLVQALSNVNSIKILQLLGKKDMSAGELAEELGLGLNTLKYNLDSLIEIDMIRVSEVKWSQKGRKIKVYRPVEKIIVLMPGCRNSCKEEILGTFLKNTQGTFASTETIDSKLNKIDMDIKRLSFD</sequence>
<dbReference type="InterPro" id="IPR036390">
    <property type="entry name" value="WH_DNA-bd_sf"/>
</dbReference>